<proteinExistence type="predicted"/>
<evidence type="ECO:0000313" key="3">
    <source>
        <dbReference type="Proteomes" id="UP001454036"/>
    </source>
</evidence>
<reference evidence="2 3" key="1">
    <citation type="submission" date="2024-01" db="EMBL/GenBank/DDBJ databases">
        <title>The complete chloroplast genome sequence of Lithospermum erythrorhizon: insights into the phylogenetic relationship among Boraginaceae species and the maternal lineages of purple gromwells.</title>
        <authorList>
            <person name="Okada T."/>
            <person name="Watanabe K."/>
        </authorList>
    </citation>
    <scope>NUCLEOTIDE SEQUENCE [LARGE SCALE GENOMIC DNA]</scope>
</reference>
<accession>A0AAV3P7R7</accession>
<dbReference type="InterPro" id="IPR051848">
    <property type="entry name" value="PGIP"/>
</dbReference>
<gene>
    <name evidence="2" type="ORF">LIER_07217</name>
</gene>
<name>A0AAV3P7R7_LITER</name>
<evidence type="ECO:0000256" key="1">
    <source>
        <dbReference type="ARBA" id="ARBA00004196"/>
    </source>
</evidence>
<keyword evidence="3" id="KW-1185">Reference proteome</keyword>
<dbReference type="Proteomes" id="UP001454036">
    <property type="component" value="Unassembled WGS sequence"/>
</dbReference>
<evidence type="ECO:0000313" key="2">
    <source>
        <dbReference type="EMBL" id="GAA0147544.1"/>
    </source>
</evidence>
<dbReference type="InterPro" id="IPR032675">
    <property type="entry name" value="LRR_dom_sf"/>
</dbReference>
<dbReference type="EMBL" id="BAABME010001097">
    <property type="protein sequence ID" value="GAA0147544.1"/>
    <property type="molecule type" value="Genomic_DNA"/>
</dbReference>
<dbReference type="AlphaFoldDB" id="A0AAV3P7R7"/>
<dbReference type="SUPFAM" id="SSF52058">
    <property type="entry name" value="L domain-like"/>
    <property type="match status" value="1"/>
</dbReference>
<comment type="subcellular location">
    <subcellularLocation>
        <location evidence="1">Cell envelope</location>
    </subcellularLocation>
</comment>
<dbReference type="PANTHER" id="PTHR48059:SF19">
    <property type="entry name" value="RECEPTOR-LIKE PROTEIN KINASE 5"/>
    <property type="match status" value="1"/>
</dbReference>
<sequence>MSIRNCGQMYKEACNGVESPPIGITKRFGSNVLLLNILNVIRIIFHNTYYLVEFYASGNEITGNPAKLLNMTDYLVEFYASGNKLKFDLESLKIGKTLKDLDISRNLVFGKLPKNVAGLRMLNVSHNHLCGQLLATKFTASAFVGNDCLCGSPLPACKA</sequence>
<dbReference type="PANTHER" id="PTHR48059">
    <property type="entry name" value="POLYGALACTURONASE INHIBITOR 1"/>
    <property type="match status" value="1"/>
</dbReference>
<protein>
    <submittedName>
        <fullName evidence="2">Uncharacterized protein</fullName>
    </submittedName>
</protein>
<comment type="caution">
    <text evidence="2">The sequence shown here is derived from an EMBL/GenBank/DDBJ whole genome shotgun (WGS) entry which is preliminary data.</text>
</comment>
<organism evidence="2 3">
    <name type="scientific">Lithospermum erythrorhizon</name>
    <name type="common">Purple gromwell</name>
    <name type="synonym">Lithospermum officinale var. erythrorhizon</name>
    <dbReference type="NCBI Taxonomy" id="34254"/>
    <lineage>
        <taxon>Eukaryota</taxon>
        <taxon>Viridiplantae</taxon>
        <taxon>Streptophyta</taxon>
        <taxon>Embryophyta</taxon>
        <taxon>Tracheophyta</taxon>
        <taxon>Spermatophyta</taxon>
        <taxon>Magnoliopsida</taxon>
        <taxon>eudicotyledons</taxon>
        <taxon>Gunneridae</taxon>
        <taxon>Pentapetalae</taxon>
        <taxon>asterids</taxon>
        <taxon>lamiids</taxon>
        <taxon>Boraginales</taxon>
        <taxon>Boraginaceae</taxon>
        <taxon>Boraginoideae</taxon>
        <taxon>Lithospermeae</taxon>
        <taxon>Lithospermum</taxon>
    </lineage>
</organism>
<dbReference type="Gene3D" id="3.80.10.10">
    <property type="entry name" value="Ribonuclease Inhibitor"/>
    <property type="match status" value="1"/>
</dbReference>